<gene>
    <name evidence="2" type="ORF">SAMN05216402_3124</name>
</gene>
<organism evidence="2 3">
    <name type="scientific">Nitrosospira multiformis</name>
    <dbReference type="NCBI Taxonomy" id="1231"/>
    <lineage>
        <taxon>Bacteria</taxon>
        <taxon>Pseudomonadati</taxon>
        <taxon>Pseudomonadota</taxon>
        <taxon>Betaproteobacteria</taxon>
        <taxon>Nitrosomonadales</taxon>
        <taxon>Nitrosomonadaceae</taxon>
        <taxon>Nitrosospira</taxon>
    </lineage>
</organism>
<accession>A0ABY0TKS1</accession>
<dbReference type="RefSeq" id="WP_256324172.1">
    <property type="nucleotide sequence ID" value="NZ_FNKY01000001.1"/>
</dbReference>
<proteinExistence type="predicted"/>
<evidence type="ECO:0000313" key="2">
    <source>
        <dbReference type="EMBL" id="SDQ98604.1"/>
    </source>
</evidence>
<keyword evidence="1" id="KW-0732">Signal</keyword>
<feature type="chain" id="PRO_5046838890" evidence="1">
    <location>
        <begin position="21"/>
        <end position="110"/>
    </location>
</feature>
<comment type="caution">
    <text evidence="2">The sequence shown here is derived from an EMBL/GenBank/DDBJ whole genome shotgun (WGS) entry which is preliminary data.</text>
</comment>
<dbReference type="EMBL" id="FNKY01000001">
    <property type="protein sequence ID" value="SDQ98604.1"/>
    <property type="molecule type" value="Genomic_DNA"/>
</dbReference>
<sequence>MRMKWFSLIFFAAFSSPAIAVEKNYRICTAGGYFAGADDKFLSGLATHLAQKRNILNDPICGALWRNAHKIGAIVSKTGKIHDEAEGNVVHDATEFSGKVYEVVGSKINF</sequence>
<evidence type="ECO:0000313" key="3">
    <source>
        <dbReference type="Proteomes" id="UP000183471"/>
    </source>
</evidence>
<feature type="signal peptide" evidence="1">
    <location>
        <begin position="1"/>
        <end position="20"/>
    </location>
</feature>
<dbReference type="Proteomes" id="UP000183471">
    <property type="component" value="Unassembled WGS sequence"/>
</dbReference>
<keyword evidence="3" id="KW-1185">Reference proteome</keyword>
<reference evidence="2 3" key="1">
    <citation type="submission" date="2016-10" db="EMBL/GenBank/DDBJ databases">
        <authorList>
            <person name="Varghese N."/>
            <person name="Submissions S."/>
        </authorList>
    </citation>
    <scope>NUCLEOTIDE SEQUENCE [LARGE SCALE GENOMIC DNA]</scope>
    <source>
        <strain evidence="2 3">Nl1</strain>
    </source>
</reference>
<protein>
    <submittedName>
        <fullName evidence="2">Uncharacterized protein</fullName>
    </submittedName>
</protein>
<name>A0ABY0TKS1_9PROT</name>
<evidence type="ECO:0000256" key="1">
    <source>
        <dbReference type="SAM" id="SignalP"/>
    </source>
</evidence>